<feature type="domain" description="Restriction endonuclease type IV Mrr" evidence="1">
    <location>
        <begin position="196"/>
        <end position="318"/>
    </location>
</feature>
<protein>
    <submittedName>
        <fullName evidence="3">Restriction endonuclease</fullName>
    </submittedName>
</protein>
<dbReference type="EMBL" id="VOBL01000042">
    <property type="protein sequence ID" value="KAA0973019.1"/>
    <property type="molecule type" value="Genomic_DNA"/>
</dbReference>
<gene>
    <name evidence="3" type="ORF">FQ154_20265</name>
</gene>
<name>A0A5B0E6L1_9MICC</name>
<dbReference type="InterPro" id="IPR052906">
    <property type="entry name" value="Type_IV_Methyl-Rstrct_Enzyme"/>
</dbReference>
<dbReference type="InterPro" id="IPR011335">
    <property type="entry name" value="Restrct_endonuc-II-like"/>
</dbReference>
<dbReference type="GO" id="GO:0003677">
    <property type="term" value="F:DNA binding"/>
    <property type="evidence" value="ECO:0007669"/>
    <property type="project" value="InterPro"/>
</dbReference>
<keyword evidence="3" id="KW-0255">Endonuclease</keyword>
<dbReference type="GO" id="GO:0015666">
    <property type="term" value="F:restriction endodeoxyribonuclease activity"/>
    <property type="evidence" value="ECO:0007669"/>
    <property type="project" value="TreeGrafter"/>
</dbReference>
<dbReference type="Pfam" id="PF14338">
    <property type="entry name" value="Mrr_N"/>
    <property type="match status" value="1"/>
</dbReference>
<feature type="domain" description="Restriction system protein Mrr-like N-terminal" evidence="2">
    <location>
        <begin position="39"/>
        <end position="121"/>
    </location>
</feature>
<accession>A0A5B0E6L1</accession>
<dbReference type="RefSeq" id="WP_149621131.1">
    <property type="nucleotide sequence ID" value="NZ_VOBL01000042.1"/>
</dbReference>
<dbReference type="Gene3D" id="3.40.1350.10">
    <property type="match status" value="1"/>
</dbReference>
<sequence>MSLCDPTTPRTPFGSHLCCRDRQDRCSRRSCVTMVLPQWHGFIDSVLRVMSDGQVRRNAEIRAVVADGMKLSDEDMAEVMSSGEARWVNRINWAVFDSMKAGLLVREARGQYRISDEGRRRITDGIPITYQTLMEYDSYREYQKKSKLPKAPPTASPSAVVASASTVAESDPSEVLEQSANQLNQVVIDEIYRNLLELTPDAFERLIPFVVKALGYGTDREDNLRPTQRSGDKGIDGIVWQDALGFDRVYLQAKRYSEGNNVGSPEVQAFSGALGQFRATKGIFITTSTFTSGARAVARDTAHYTLILIDGQRLASLMFDYGVGVQVDRTVVVKKLDQDFFDGF</sequence>
<dbReference type="OrthoDB" id="9803736at2"/>
<organism evidence="3 4">
    <name type="scientific">Paeniglutamicibacter gangotriensis</name>
    <dbReference type="NCBI Taxonomy" id="254787"/>
    <lineage>
        <taxon>Bacteria</taxon>
        <taxon>Bacillati</taxon>
        <taxon>Actinomycetota</taxon>
        <taxon>Actinomycetes</taxon>
        <taxon>Micrococcales</taxon>
        <taxon>Micrococcaceae</taxon>
        <taxon>Paeniglutamicibacter</taxon>
    </lineage>
</organism>
<dbReference type="AlphaFoldDB" id="A0A5B0E6L1"/>
<dbReference type="InterPro" id="IPR025745">
    <property type="entry name" value="Mrr-like_N_dom"/>
</dbReference>
<evidence type="ECO:0000313" key="4">
    <source>
        <dbReference type="Proteomes" id="UP000323856"/>
    </source>
</evidence>
<dbReference type="Proteomes" id="UP000323856">
    <property type="component" value="Unassembled WGS sequence"/>
</dbReference>
<dbReference type="Pfam" id="PF04471">
    <property type="entry name" value="Mrr_cat"/>
    <property type="match status" value="1"/>
</dbReference>
<evidence type="ECO:0000259" key="1">
    <source>
        <dbReference type="Pfam" id="PF04471"/>
    </source>
</evidence>
<reference evidence="3 4" key="1">
    <citation type="submission" date="2019-07" db="EMBL/GenBank/DDBJ databases">
        <title>Analysis of the biochemical properties, biological activity and biotechnological potential of siderophores and biosurfactants produced by Antarctic psychrotolerant bacteria.</title>
        <authorList>
            <person name="Styczynski M."/>
            <person name="Krucon T."/>
            <person name="Decewicz P."/>
            <person name="Dziewit L."/>
        </authorList>
    </citation>
    <scope>NUCLEOTIDE SEQUENCE [LARGE SCALE GENOMIC DNA]</scope>
    <source>
        <strain evidence="3 4">ANT_H27</strain>
    </source>
</reference>
<comment type="caution">
    <text evidence="3">The sequence shown here is derived from an EMBL/GenBank/DDBJ whole genome shotgun (WGS) entry which is preliminary data.</text>
</comment>
<dbReference type="InterPro" id="IPR011856">
    <property type="entry name" value="tRNA_endonuc-like_dom_sf"/>
</dbReference>
<keyword evidence="3" id="KW-0540">Nuclease</keyword>
<evidence type="ECO:0000313" key="3">
    <source>
        <dbReference type="EMBL" id="KAA0973019.1"/>
    </source>
</evidence>
<dbReference type="InterPro" id="IPR007560">
    <property type="entry name" value="Restrct_endonuc_IV_Mrr"/>
</dbReference>
<dbReference type="PANTHER" id="PTHR30015:SF7">
    <property type="entry name" value="TYPE IV METHYL-DIRECTED RESTRICTION ENZYME ECOKMRR"/>
    <property type="match status" value="1"/>
</dbReference>
<dbReference type="GO" id="GO:0009307">
    <property type="term" value="P:DNA restriction-modification system"/>
    <property type="evidence" value="ECO:0007669"/>
    <property type="project" value="InterPro"/>
</dbReference>
<dbReference type="SUPFAM" id="SSF52980">
    <property type="entry name" value="Restriction endonuclease-like"/>
    <property type="match status" value="1"/>
</dbReference>
<proteinExistence type="predicted"/>
<dbReference type="PANTHER" id="PTHR30015">
    <property type="entry name" value="MRR RESTRICTION SYSTEM PROTEIN"/>
    <property type="match status" value="1"/>
</dbReference>
<keyword evidence="3" id="KW-0378">Hydrolase</keyword>
<evidence type="ECO:0000259" key="2">
    <source>
        <dbReference type="Pfam" id="PF14338"/>
    </source>
</evidence>